<dbReference type="InterPro" id="IPR007729">
    <property type="entry name" value="DGOK"/>
</dbReference>
<dbReference type="InterPro" id="IPR042257">
    <property type="entry name" value="DGOK_C"/>
</dbReference>
<accession>A0A845A4S8</accession>
<keyword evidence="1" id="KW-0808">Transferase</keyword>
<keyword evidence="2" id="KW-1185">Reference proteome</keyword>
<dbReference type="Gene3D" id="3.30.420.300">
    <property type="entry name" value="2-keto-3-deoxy-galactonokinase, substrate binding domain"/>
    <property type="match status" value="1"/>
</dbReference>
<gene>
    <name evidence="1" type="ORF">GRI39_01570</name>
</gene>
<keyword evidence="1" id="KW-0418">Kinase</keyword>
<dbReference type="OrthoDB" id="256574at2"/>
<dbReference type="Gene3D" id="3.30.420.310">
    <property type="entry name" value="2-keto-3-deoxy-galactonokinase, C-terminal domain"/>
    <property type="match status" value="1"/>
</dbReference>
<dbReference type="InterPro" id="IPR042258">
    <property type="entry name" value="DGOK_N"/>
</dbReference>
<dbReference type="GO" id="GO:0008671">
    <property type="term" value="F:2-dehydro-3-deoxygalactonokinase activity"/>
    <property type="evidence" value="ECO:0007669"/>
    <property type="project" value="InterPro"/>
</dbReference>
<evidence type="ECO:0000313" key="2">
    <source>
        <dbReference type="Proteomes" id="UP000460561"/>
    </source>
</evidence>
<dbReference type="CDD" id="cd24012">
    <property type="entry name" value="ASKHA_NBD_KDGal-kinase"/>
    <property type="match status" value="1"/>
</dbReference>
<dbReference type="Proteomes" id="UP000460561">
    <property type="component" value="Unassembled WGS sequence"/>
</dbReference>
<dbReference type="GO" id="GO:0034194">
    <property type="term" value="P:D-galactonate catabolic process"/>
    <property type="evidence" value="ECO:0007669"/>
    <property type="project" value="InterPro"/>
</dbReference>
<reference evidence="1 2" key="1">
    <citation type="submission" date="2019-12" db="EMBL/GenBank/DDBJ databases">
        <title>Genomic-based taxomic classification of the family Erythrobacteraceae.</title>
        <authorList>
            <person name="Xu L."/>
        </authorList>
    </citation>
    <scope>NUCLEOTIDE SEQUENCE [LARGE SCALE GENOMIC DNA]</scope>
    <source>
        <strain evidence="1 2">DSM 18604</strain>
    </source>
</reference>
<dbReference type="AlphaFoldDB" id="A0A845A4S8"/>
<comment type="caution">
    <text evidence="1">The sequence shown here is derived from an EMBL/GenBank/DDBJ whole genome shotgun (WGS) entry which is preliminary data.</text>
</comment>
<organism evidence="1 2">
    <name type="scientific">Altericroceibacterium indicum</name>
    <dbReference type="NCBI Taxonomy" id="374177"/>
    <lineage>
        <taxon>Bacteria</taxon>
        <taxon>Pseudomonadati</taxon>
        <taxon>Pseudomonadota</taxon>
        <taxon>Alphaproteobacteria</taxon>
        <taxon>Sphingomonadales</taxon>
        <taxon>Erythrobacteraceae</taxon>
        <taxon>Altericroceibacterium</taxon>
    </lineage>
</organism>
<name>A0A845A4S8_9SPHN</name>
<protein>
    <submittedName>
        <fullName evidence="1">2-oxo-3-deoxygalactonate kinase</fullName>
    </submittedName>
</protein>
<dbReference type="Pfam" id="PF05035">
    <property type="entry name" value="DGOK"/>
    <property type="match status" value="1"/>
</dbReference>
<evidence type="ECO:0000313" key="1">
    <source>
        <dbReference type="EMBL" id="MXP24734.1"/>
    </source>
</evidence>
<dbReference type="EMBL" id="WTYQ01000001">
    <property type="protein sequence ID" value="MXP24734.1"/>
    <property type="molecule type" value="Genomic_DNA"/>
</dbReference>
<sequence length="295" mass="31356">MRCAISMTTFLAIDWGTTNRRVYHIGNGEVIATHRDNQGVKTLSSDDYNRLITADRARFGDYPVLIAGMAGSTIGWRDVPYVAAPASLSDLAQGTYEVADRVAIVPGVSYHDDHRSDVMRGEEVQLLGAVADRTVKPDSLLCQPGTHCKWAIISDGKIAKFTTSMTGELFALLRTDSVLSAFLTADVTPGAAFKRGLAEGAKGDLAASLFSIRAASVLGHMPSHDAASFCSGVLLGSDVAARLSDHGDEVITILADAPLRELYRTAIETLGGTAAVVDSQQAFVAGITAIKDLWK</sequence>
<proteinExistence type="predicted"/>